<dbReference type="GO" id="GO:0071555">
    <property type="term" value="P:cell wall organization"/>
    <property type="evidence" value="ECO:0007669"/>
    <property type="project" value="InterPro"/>
</dbReference>
<evidence type="ECO:0000256" key="3">
    <source>
        <dbReference type="ARBA" id="ARBA00022840"/>
    </source>
</evidence>
<accession>A0A381PLK7</accession>
<dbReference type="InterPro" id="IPR000713">
    <property type="entry name" value="Mur_ligase_N"/>
</dbReference>
<dbReference type="InterPro" id="IPR004101">
    <property type="entry name" value="Mur_ligase_C"/>
</dbReference>
<dbReference type="InterPro" id="IPR036615">
    <property type="entry name" value="Mur_ligase_C_dom_sf"/>
</dbReference>
<gene>
    <name evidence="7" type="ORF">METZ01_LOCUS19891</name>
</gene>
<evidence type="ECO:0000259" key="6">
    <source>
        <dbReference type="Pfam" id="PF08245"/>
    </source>
</evidence>
<dbReference type="InterPro" id="IPR005757">
    <property type="entry name" value="Mpl"/>
</dbReference>
<evidence type="ECO:0000259" key="5">
    <source>
        <dbReference type="Pfam" id="PF02875"/>
    </source>
</evidence>
<evidence type="ECO:0000256" key="2">
    <source>
        <dbReference type="ARBA" id="ARBA00022741"/>
    </source>
</evidence>
<dbReference type="Gene3D" id="3.40.1190.10">
    <property type="entry name" value="Mur-like, catalytic domain"/>
    <property type="match status" value="1"/>
</dbReference>
<name>A0A381PLK7_9ZZZZ</name>
<dbReference type="SUPFAM" id="SSF53244">
    <property type="entry name" value="MurD-like peptide ligases, peptide-binding domain"/>
    <property type="match status" value="1"/>
</dbReference>
<feature type="domain" description="Mur ligase N-terminal catalytic" evidence="4">
    <location>
        <begin position="1"/>
        <end position="86"/>
    </location>
</feature>
<evidence type="ECO:0008006" key="8">
    <source>
        <dbReference type="Google" id="ProtNLM"/>
    </source>
</evidence>
<sequence length="449" mass="49400">MAGIASLAKAKGHDVTGSDLHFYPPMSYQLKNLGIKVIEGYDANQLSPPPDCVLVGNALSRGNDLVEALLNSDIHFQSGPEWLAENVLKGRKVVAIAGTHGKTTVASMLAWILEDAGLSPGFLIGGIPCDFGISTAMGESEYFVLEADEYDTAFFDKRAKFLLYHPHIVVLNNLEYDHADIYDDIEHIKSQFHKLIRTIPSNGHIILNGEDKNLSSVIKMGCWTPMETFGIREGFDWVGEFSDLGGRNIRIKKGSHETVESPWNLSGEHNLENALAAISSAYKLGVSLSDSLKSLSKFSGVKRRLEKTATISNISIYDDFAHHPTAIRRTIVALKKQNPNQRVIVALELRSNTMKMGLHNKDLVDALVNADFVVMFAPSNFDSEVISSSLGSKIECFSNYNDLIFGLENKLNDGDQVVFMSNGSFGGVREVLTKNLQKNKPGEGDYDET</sequence>
<feature type="domain" description="Mur ligase C-terminal" evidence="5">
    <location>
        <begin position="303"/>
        <end position="423"/>
    </location>
</feature>
<organism evidence="7">
    <name type="scientific">marine metagenome</name>
    <dbReference type="NCBI Taxonomy" id="408172"/>
    <lineage>
        <taxon>unclassified sequences</taxon>
        <taxon>metagenomes</taxon>
        <taxon>ecological metagenomes</taxon>
    </lineage>
</organism>
<dbReference type="Pfam" id="PF02875">
    <property type="entry name" value="Mur_ligase_C"/>
    <property type="match status" value="1"/>
</dbReference>
<dbReference type="PANTHER" id="PTHR43445:SF5">
    <property type="entry name" value="UDP-N-ACETYLMURAMATE--L-ALANYL-GAMMA-D-GLUTAMYL-MESO-2,6-DIAMINOHEPTANDIOATE LIGASE"/>
    <property type="match status" value="1"/>
</dbReference>
<dbReference type="InterPro" id="IPR036565">
    <property type="entry name" value="Mur-like_cat_sf"/>
</dbReference>
<dbReference type="InterPro" id="IPR013221">
    <property type="entry name" value="Mur_ligase_cen"/>
</dbReference>
<dbReference type="Gene3D" id="3.40.50.720">
    <property type="entry name" value="NAD(P)-binding Rossmann-like Domain"/>
    <property type="match status" value="1"/>
</dbReference>
<dbReference type="EMBL" id="UINC01001001">
    <property type="protein sequence ID" value="SUZ67037.1"/>
    <property type="molecule type" value="Genomic_DNA"/>
</dbReference>
<dbReference type="SUPFAM" id="SSF53623">
    <property type="entry name" value="MurD-like peptide ligases, catalytic domain"/>
    <property type="match status" value="1"/>
</dbReference>
<dbReference type="NCBIfam" id="TIGR01081">
    <property type="entry name" value="mpl"/>
    <property type="match status" value="1"/>
</dbReference>
<dbReference type="AlphaFoldDB" id="A0A381PLK7"/>
<keyword evidence="3" id="KW-0067">ATP-binding</keyword>
<proteinExistence type="predicted"/>
<dbReference type="SUPFAM" id="SSF51984">
    <property type="entry name" value="MurCD N-terminal domain"/>
    <property type="match status" value="1"/>
</dbReference>
<dbReference type="Pfam" id="PF08245">
    <property type="entry name" value="Mur_ligase_M"/>
    <property type="match status" value="1"/>
</dbReference>
<evidence type="ECO:0000313" key="7">
    <source>
        <dbReference type="EMBL" id="SUZ67037.1"/>
    </source>
</evidence>
<dbReference type="GO" id="GO:0005524">
    <property type="term" value="F:ATP binding"/>
    <property type="evidence" value="ECO:0007669"/>
    <property type="project" value="UniProtKB-KW"/>
</dbReference>
<protein>
    <recommendedName>
        <fullName evidence="8">UDP-N-acetylmuramate:L-alanyl-gamma-D-glutamyl-meso-diaminopimelate ligase</fullName>
    </recommendedName>
</protein>
<feature type="domain" description="Mur ligase central" evidence="6">
    <location>
        <begin position="96"/>
        <end position="280"/>
    </location>
</feature>
<dbReference type="PANTHER" id="PTHR43445">
    <property type="entry name" value="UDP-N-ACETYLMURAMATE--L-ALANINE LIGASE-RELATED"/>
    <property type="match status" value="1"/>
</dbReference>
<dbReference type="Pfam" id="PF01225">
    <property type="entry name" value="Mur_ligase"/>
    <property type="match status" value="1"/>
</dbReference>
<keyword evidence="2" id="KW-0547">Nucleotide-binding</keyword>
<dbReference type="Gene3D" id="3.90.190.20">
    <property type="entry name" value="Mur ligase, C-terminal domain"/>
    <property type="match status" value="1"/>
</dbReference>
<evidence type="ECO:0000256" key="1">
    <source>
        <dbReference type="ARBA" id="ARBA00022598"/>
    </source>
</evidence>
<dbReference type="GO" id="GO:0016881">
    <property type="term" value="F:acid-amino acid ligase activity"/>
    <property type="evidence" value="ECO:0007669"/>
    <property type="project" value="InterPro"/>
</dbReference>
<reference evidence="7" key="1">
    <citation type="submission" date="2018-05" db="EMBL/GenBank/DDBJ databases">
        <authorList>
            <person name="Lanie J.A."/>
            <person name="Ng W.-L."/>
            <person name="Kazmierczak K.M."/>
            <person name="Andrzejewski T.M."/>
            <person name="Davidsen T.M."/>
            <person name="Wayne K.J."/>
            <person name="Tettelin H."/>
            <person name="Glass J.I."/>
            <person name="Rusch D."/>
            <person name="Podicherti R."/>
            <person name="Tsui H.-C.T."/>
            <person name="Winkler M.E."/>
        </authorList>
    </citation>
    <scope>NUCLEOTIDE SEQUENCE</scope>
</reference>
<dbReference type="GO" id="GO:0009252">
    <property type="term" value="P:peptidoglycan biosynthetic process"/>
    <property type="evidence" value="ECO:0007669"/>
    <property type="project" value="InterPro"/>
</dbReference>
<dbReference type="InterPro" id="IPR050061">
    <property type="entry name" value="MurCDEF_pg_biosynth"/>
</dbReference>
<evidence type="ECO:0000259" key="4">
    <source>
        <dbReference type="Pfam" id="PF01225"/>
    </source>
</evidence>
<keyword evidence="1" id="KW-0436">Ligase</keyword>